<dbReference type="Gene3D" id="6.10.10.40">
    <property type="entry name" value="Catechol 1,2-dioxygenase multimerisation domain-like"/>
    <property type="match status" value="1"/>
</dbReference>
<evidence type="ECO:0000256" key="5">
    <source>
        <dbReference type="ARBA" id="ARBA00023002"/>
    </source>
</evidence>
<keyword evidence="10" id="KW-1185">Reference proteome</keyword>
<evidence type="ECO:0000256" key="2">
    <source>
        <dbReference type="ARBA" id="ARBA00007825"/>
    </source>
</evidence>
<comment type="cofactor">
    <cofactor evidence="1">
        <name>Fe(3+)</name>
        <dbReference type="ChEBI" id="CHEBI:29034"/>
    </cofactor>
</comment>
<keyword evidence="5" id="KW-0560">Oxidoreductase</keyword>
<dbReference type="RefSeq" id="WP_182659240.1">
    <property type="nucleotide sequence ID" value="NZ_BAAAQG010000007.1"/>
</dbReference>
<gene>
    <name evidence="9" type="primary">catA</name>
    <name evidence="9" type="ORF">GCM10009831_15670</name>
</gene>
<dbReference type="Pfam" id="PF00775">
    <property type="entry name" value="Dioxygenase_C"/>
    <property type="match status" value="1"/>
</dbReference>
<dbReference type="InterPro" id="IPR012800">
    <property type="entry name" value="Cchol_dOase_actb"/>
</dbReference>
<evidence type="ECO:0000259" key="8">
    <source>
        <dbReference type="PROSITE" id="PS00083"/>
    </source>
</evidence>
<comment type="caution">
    <text evidence="9">The sequence shown here is derived from an EMBL/GenBank/DDBJ whole genome shotgun (WGS) entry which is preliminary data.</text>
</comment>
<accession>A0ABN2IKY8</accession>
<keyword evidence="4" id="KW-0223">Dioxygenase</keyword>
<dbReference type="EMBL" id="BAAAQG010000007">
    <property type="protein sequence ID" value="GAA1706872.1"/>
    <property type="molecule type" value="Genomic_DNA"/>
</dbReference>
<evidence type="ECO:0000256" key="1">
    <source>
        <dbReference type="ARBA" id="ARBA00001965"/>
    </source>
</evidence>
<dbReference type="Gene3D" id="2.60.130.10">
    <property type="entry name" value="Aromatic compound dioxygenase"/>
    <property type="match status" value="1"/>
</dbReference>
<feature type="compositionally biased region" description="Low complexity" evidence="7">
    <location>
        <begin position="1"/>
        <end position="22"/>
    </location>
</feature>
<organism evidence="9 10">
    <name type="scientific">Dietzia cercidiphylli</name>
    <dbReference type="NCBI Taxonomy" id="498199"/>
    <lineage>
        <taxon>Bacteria</taxon>
        <taxon>Bacillati</taxon>
        <taxon>Actinomycetota</taxon>
        <taxon>Actinomycetes</taxon>
        <taxon>Mycobacteriales</taxon>
        <taxon>Dietziaceae</taxon>
        <taxon>Dietzia</taxon>
    </lineage>
</organism>
<evidence type="ECO:0000256" key="3">
    <source>
        <dbReference type="ARBA" id="ARBA00022723"/>
    </source>
</evidence>
<name>A0ABN2IKY8_9ACTN</name>
<evidence type="ECO:0000256" key="7">
    <source>
        <dbReference type="SAM" id="MobiDB-lite"/>
    </source>
</evidence>
<dbReference type="InterPro" id="IPR000627">
    <property type="entry name" value="Intradiol_dOase_C"/>
</dbReference>
<evidence type="ECO:0000313" key="10">
    <source>
        <dbReference type="Proteomes" id="UP001500383"/>
    </source>
</evidence>
<dbReference type="PANTHER" id="PTHR33711:SF7">
    <property type="entry name" value="INTRADIOL RING-CLEAVAGE DIOXYGENASES DOMAIN-CONTAINING PROTEIN-RELATED"/>
    <property type="match status" value="1"/>
</dbReference>
<proteinExistence type="inferred from homology"/>
<evidence type="ECO:0000313" key="9">
    <source>
        <dbReference type="EMBL" id="GAA1706872.1"/>
    </source>
</evidence>
<sequence>MSTTAVPTTAVPTAAGSGSAATDKFKGSRFTSDTTTERAAAIYKDVLTKLSEVIFEHEVTYDEYRVLKQWLIEVGEGGEWPLWLDVFLEHFIEDSNSRIFNGTKGSIEGPYYVPDAPDLGAKGVMPMREDEKGTQFVFKGQVRDLDGTGIEGASVELWHADADGYYSQFDDGLGIPEWNLRGTFTTDAEGNFHITTVQPAPYQIPHDGPTGEFIASYGGHPWRPAHLHLKVTAPGKRLITTQLYFQGGKWVEDDVAGAVKPELILDPKPNADGIDEVVYDFVLDPVSDKRFVA</sequence>
<dbReference type="PANTHER" id="PTHR33711">
    <property type="entry name" value="DIOXYGENASE, PUTATIVE (AFU_ORTHOLOGUE AFUA_2G02910)-RELATED"/>
    <property type="match status" value="1"/>
</dbReference>
<feature type="domain" description="Intradiol ring-cleavage dioxygenases" evidence="8">
    <location>
        <begin position="138"/>
        <end position="166"/>
    </location>
</feature>
<dbReference type="NCBIfam" id="TIGR02438">
    <property type="entry name" value="catachol_actin"/>
    <property type="match status" value="1"/>
</dbReference>
<protein>
    <submittedName>
        <fullName evidence="9">Catechol 1,2-dioxygenase</fullName>
    </submittedName>
</protein>
<reference evidence="9 10" key="1">
    <citation type="journal article" date="2019" name="Int. J. Syst. Evol. Microbiol.">
        <title>The Global Catalogue of Microorganisms (GCM) 10K type strain sequencing project: providing services to taxonomists for standard genome sequencing and annotation.</title>
        <authorList>
            <consortium name="The Broad Institute Genomics Platform"/>
            <consortium name="The Broad Institute Genome Sequencing Center for Infectious Disease"/>
            <person name="Wu L."/>
            <person name="Ma J."/>
        </authorList>
    </citation>
    <scope>NUCLEOTIDE SEQUENCE [LARGE SCALE GENOMIC DNA]</scope>
    <source>
        <strain evidence="9 10">JCM 16002</strain>
    </source>
</reference>
<comment type="similarity">
    <text evidence="2">Belongs to the intradiol ring-cleavage dioxygenase family.</text>
</comment>
<dbReference type="InterPro" id="IPR043029">
    <property type="entry name" value="1_2-CTD_multi_dom"/>
</dbReference>
<dbReference type="Proteomes" id="UP001500383">
    <property type="component" value="Unassembled WGS sequence"/>
</dbReference>
<dbReference type="InterPro" id="IPR007535">
    <property type="entry name" value="Catechol_dOase_N"/>
</dbReference>
<dbReference type="SUPFAM" id="SSF49482">
    <property type="entry name" value="Aromatic compound dioxygenase"/>
    <property type="match status" value="1"/>
</dbReference>
<evidence type="ECO:0000256" key="4">
    <source>
        <dbReference type="ARBA" id="ARBA00022964"/>
    </source>
</evidence>
<dbReference type="InterPro" id="IPR015889">
    <property type="entry name" value="Intradiol_dOase_core"/>
</dbReference>
<dbReference type="Pfam" id="PF04444">
    <property type="entry name" value="Dioxygenase_N"/>
    <property type="match status" value="1"/>
</dbReference>
<keyword evidence="6" id="KW-0408">Iron</keyword>
<keyword evidence="3" id="KW-0479">Metal-binding</keyword>
<dbReference type="InterPro" id="IPR050770">
    <property type="entry name" value="Intradiol_RC_Dioxygenase"/>
</dbReference>
<evidence type="ECO:0000256" key="6">
    <source>
        <dbReference type="ARBA" id="ARBA00023004"/>
    </source>
</evidence>
<feature type="region of interest" description="Disordered" evidence="7">
    <location>
        <begin position="1"/>
        <end position="28"/>
    </location>
</feature>
<dbReference type="PROSITE" id="PS00083">
    <property type="entry name" value="INTRADIOL_DIOXYGENAS"/>
    <property type="match status" value="1"/>
</dbReference>